<dbReference type="AlphaFoldDB" id="A0A0E9XLI1"/>
<sequence>MKCRMINSIQFLNISLQPHLINNKYYRYSTFSSLEGMSDRVDRRIHGFIFYADHFRL</sequence>
<reference evidence="1" key="2">
    <citation type="journal article" date="2015" name="Fish Shellfish Immunol.">
        <title>Early steps in the European eel (Anguilla anguilla)-Vibrio vulnificus interaction in the gills: Role of the RtxA13 toxin.</title>
        <authorList>
            <person name="Callol A."/>
            <person name="Pajuelo D."/>
            <person name="Ebbesson L."/>
            <person name="Teles M."/>
            <person name="MacKenzie S."/>
            <person name="Amaro C."/>
        </authorList>
    </citation>
    <scope>NUCLEOTIDE SEQUENCE</scope>
</reference>
<evidence type="ECO:0000313" key="1">
    <source>
        <dbReference type="EMBL" id="JAI03598.1"/>
    </source>
</evidence>
<organism evidence="1">
    <name type="scientific">Anguilla anguilla</name>
    <name type="common">European freshwater eel</name>
    <name type="synonym">Muraena anguilla</name>
    <dbReference type="NCBI Taxonomy" id="7936"/>
    <lineage>
        <taxon>Eukaryota</taxon>
        <taxon>Metazoa</taxon>
        <taxon>Chordata</taxon>
        <taxon>Craniata</taxon>
        <taxon>Vertebrata</taxon>
        <taxon>Euteleostomi</taxon>
        <taxon>Actinopterygii</taxon>
        <taxon>Neopterygii</taxon>
        <taxon>Teleostei</taxon>
        <taxon>Anguilliformes</taxon>
        <taxon>Anguillidae</taxon>
        <taxon>Anguilla</taxon>
    </lineage>
</organism>
<name>A0A0E9XLI1_ANGAN</name>
<protein>
    <submittedName>
        <fullName evidence="1">Uncharacterized protein</fullName>
    </submittedName>
</protein>
<reference evidence="1" key="1">
    <citation type="submission" date="2014-11" db="EMBL/GenBank/DDBJ databases">
        <authorList>
            <person name="Amaro Gonzalez C."/>
        </authorList>
    </citation>
    <scope>NUCLEOTIDE SEQUENCE</scope>
</reference>
<accession>A0A0E9XLI1</accession>
<dbReference type="EMBL" id="GBXM01004980">
    <property type="protein sequence ID" value="JAI03598.1"/>
    <property type="molecule type" value="Transcribed_RNA"/>
</dbReference>
<proteinExistence type="predicted"/>